<gene>
    <name evidence="4" type="ordered locus">Bathy13g01140</name>
</gene>
<dbReference type="PANTHER" id="PTHR32343">
    <property type="entry name" value="SERINE/ARGININE-RICH SPLICING FACTOR"/>
    <property type="match status" value="1"/>
</dbReference>
<dbReference type="OrthoDB" id="7763451at2759"/>
<feature type="domain" description="RRM" evidence="3">
    <location>
        <begin position="373"/>
        <end position="445"/>
    </location>
</feature>
<dbReference type="RefSeq" id="XP_007509603.1">
    <property type="nucleotide sequence ID" value="XM_007509541.1"/>
</dbReference>
<evidence type="ECO:0000313" key="4">
    <source>
        <dbReference type="EMBL" id="CCO19406.1"/>
    </source>
</evidence>
<evidence type="ECO:0000256" key="1">
    <source>
        <dbReference type="PROSITE-ProRule" id="PRU00176"/>
    </source>
</evidence>
<dbReference type="Proteomes" id="UP000198341">
    <property type="component" value="Chromosome 13"/>
</dbReference>
<dbReference type="GeneID" id="19012066"/>
<keyword evidence="1" id="KW-0694">RNA-binding</keyword>
<dbReference type="EMBL" id="FO082266">
    <property type="protein sequence ID" value="CCO19406.1"/>
    <property type="molecule type" value="Genomic_DNA"/>
</dbReference>
<feature type="region of interest" description="Disordered" evidence="2">
    <location>
        <begin position="554"/>
        <end position="588"/>
    </location>
</feature>
<proteinExistence type="predicted"/>
<dbReference type="InterPro" id="IPR013783">
    <property type="entry name" value="Ig-like_fold"/>
</dbReference>
<dbReference type="InterPro" id="IPR000504">
    <property type="entry name" value="RRM_dom"/>
</dbReference>
<dbReference type="PANTHER" id="PTHR32343:SF8">
    <property type="entry name" value="RNA RECOGNITION MOTIF (RRM)-CONTAINING PROTEIN"/>
    <property type="match status" value="1"/>
</dbReference>
<reference evidence="4 5" key="1">
    <citation type="submission" date="2011-10" db="EMBL/GenBank/DDBJ databases">
        <authorList>
            <person name="Genoscope - CEA"/>
        </authorList>
    </citation>
    <scope>NUCLEOTIDE SEQUENCE [LARGE SCALE GENOMIC DNA]</scope>
    <source>
        <strain evidence="4 5">RCC 1105</strain>
    </source>
</reference>
<dbReference type="GO" id="GO:0003723">
    <property type="term" value="F:RNA binding"/>
    <property type="evidence" value="ECO:0007669"/>
    <property type="project" value="UniProtKB-UniRule"/>
</dbReference>
<accession>K8EN12</accession>
<dbReference type="SUPFAM" id="SSF54928">
    <property type="entry name" value="RNA-binding domain, RBD"/>
    <property type="match status" value="1"/>
</dbReference>
<dbReference type="CDD" id="cd00590">
    <property type="entry name" value="RRM_SF"/>
    <property type="match status" value="1"/>
</dbReference>
<dbReference type="KEGG" id="bpg:Bathy13g01140"/>
<evidence type="ECO:0000259" key="3">
    <source>
        <dbReference type="PROSITE" id="PS50102"/>
    </source>
</evidence>
<dbReference type="Gene3D" id="2.60.40.10">
    <property type="entry name" value="Immunoglobulins"/>
    <property type="match status" value="1"/>
</dbReference>
<dbReference type="InterPro" id="IPR012677">
    <property type="entry name" value="Nucleotide-bd_a/b_plait_sf"/>
</dbReference>
<feature type="region of interest" description="Disordered" evidence="2">
    <location>
        <begin position="132"/>
        <end position="162"/>
    </location>
</feature>
<feature type="compositionally biased region" description="Basic and acidic residues" evidence="2">
    <location>
        <begin position="469"/>
        <end position="500"/>
    </location>
</feature>
<sequence>MAPAASDAGEIAKEEVDAVFAAALAAAPPLREVPPPPSFIRQTDETKEEVKEEIGVNVVNVPPPPNATMGNNTIQREQHEQRAISTFIVKADDDEKIITQTEKEEEKLALTAREAFLATFANYDKKKTLGLRNGDEKEDEERGKMLPSSSEAIKLKNPPPNPIRLQSPYGLIDPLKCTATGTLVSGCKKNETAKVYVQMRDEMGNALTKPTKEEVEMMKKCGKMTVEGRVLLASTTKENAAKEEFDTFELKVMDGKSLVYYGEYRPLERGTYNVYVDVVFNEQRNPKNNGRFKIEGSPFPVYSEDTGGAHLHNGIGENERERSNIGDFKTNVNANTSNAAQNDAHAPSTGIDGPTSFDIGGGISVENDKDDKRTVHVANLSIAMNQDALVQLMSHVGTVVATKMGGEGKTYAFVEFLSHEQARTAKGLNGMEIGGRSLKVEFSKQSRLIGTTTNVVIHYGPQQQLALEQEQKKKEKEREEKERARNQMREERDRVREERERVREERERARAQEILAAEKSKPIYSNPNVRHQIEMQKVLEGKTEEEILLERARAQKRMKPDQPGKLMTAAERAAKRAQEISARLNAKR</sequence>
<dbReference type="Gene3D" id="3.30.70.330">
    <property type="match status" value="1"/>
</dbReference>
<dbReference type="Pfam" id="PF00076">
    <property type="entry name" value="RRM_1"/>
    <property type="match status" value="1"/>
</dbReference>
<dbReference type="AlphaFoldDB" id="K8EN12"/>
<feature type="region of interest" description="Disordered" evidence="2">
    <location>
        <begin position="466"/>
        <end position="500"/>
    </location>
</feature>
<dbReference type="PROSITE" id="PS50102">
    <property type="entry name" value="RRM"/>
    <property type="match status" value="1"/>
</dbReference>
<name>K8EN12_9CHLO</name>
<dbReference type="SMART" id="SM00360">
    <property type="entry name" value="RRM"/>
    <property type="match status" value="1"/>
</dbReference>
<dbReference type="STRING" id="41875.K8EN12"/>
<evidence type="ECO:0000256" key="2">
    <source>
        <dbReference type="SAM" id="MobiDB-lite"/>
    </source>
</evidence>
<dbReference type="InterPro" id="IPR035979">
    <property type="entry name" value="RBD_domain_sf"/>
</dbReference>
<organism evidence="4 5">
    <name type="scientific">Bathycoccus prasinos</name>
    <dbReference type="NCBI Taxonomy" id="41875"/>
    <lineage>
        <taxon>Eukaryota</taxon>
        <taxon>Viridiplantae</taxon>
        <taxon>Chlorophyta</taxon>
        <taxon>Mamiellophyceae</taxon>
        <taxon>Mamiellales</taxon>
        <taxon>Bathycoccaceae</taxon>
        <taxon>Bathycoccus</taxon>
    </lineage>
</organism>
<keyword evidence="5" id="KW-1185">Reference proteome</keyword>
<protein>
    <recommendedName>
        <fullName evidence="3">RRM domain-containing protein</fullName>
    </recommendedName>
</protein>
<evidence type="ECO:0000313" key="5">
    <source>
        <dbReference type="Proteomes" id="UP000198341"/>
    </source>
</evidence>